<accession>E3NR36</accession>
<name>E3NR36_CAERE</name>
<keyword evidence="8" id="KW-0732">Signal</keyword>
<dbReference type="Gene3D" id="3.40.50.2300">
    <property type="match status" value="4"/>
</dbReference>
<proteinExistence type="predicted"/>
<dbReference type="OMA" id="YRTIGNW"/>
<dbReference type="FunFam" id="3.40.50.2300:FF:000434">
    <property type="entry name" value="CELF35-1"/>
    <property type="match status" value="1"/>
</dbReference>
<reference evidence="10" key="1">
    <citation type="submission" date="2007-07" db="EMBL/GenBank/DDBJ databases">
        <title>PCAP assembly of the Caenorhabditis remanei genome.</title>
        <authorList>
            <consortium name="The Caenorhabditis remanei Sequencing Consortium"/>
            <person name="Wilson R.K."/>
        </authorList>
    </citation>
    <scope>NUCLEOTIDE SEQUENCE [LARGE SCALE GENOMIC DNA]</scope>
    <source>
        <strain evidence="10">PB4641</strain>
    </source>
</reference>
<dbReference type="AlphaFoldDB" id="E3NR36"/>
<dbReference type="CDD" id="cd13953">
    <property type="entry name" value="7tm_classC_mGluR-like"/>
    <property type="match status" value="1"/>
</dbReference>
<gene>
    <name evidence="10" type="ORF">CRE_24890</name>
</gene>
<dbReference type="Pfam" id="PF00003">
    <property type="entry name" value="7tm_3"/>
    <property type="match status" value="1"/>
</dbReference>
<feature type="domain" description="G-protein coupled receptors family 3 profile" evidence="9">
    <location>
        <begin position="890"/>
        <end position="1079"/>
    </location>
</feature>
<dbReference type="InParanoid" id="E3NR36"/>
<evidence type="ECO:0000259" key="9">
    <source>
        <dbReference type="PROSITE" id="PS50259"/>
    </source>
</evidence>
<feature type="transmembrane region" description="Helical" evidence="7">
    <location>
        <begin position="1024"/>
        <end position="1047"/>
    </location>
</feature>
<dbReference type="FunFam" id="3.40.50.2300:FF:000489">
    <property type="entry name" value="Protein CBG01593"/>
    <property type="match status" value="2"/>
</dbReference>
<evidence type="ECO:0000256" key="1">
    <source>
        <dbReference type="ARBA" id="ARBA00004141"/>
    </source>
</evidence>
<dbReference type="InterPro" id="IPR050726">
    <property type="entry name" value="mGluR"/>
</dbReference>
<evidence type="ECO:0000256" key="4">
    <source>
        <dbReference type="ARBA" id="ARBA00023136"/>
    </source>
</evidence>
<dbReference type="SUPFAM" id="SSF53822">
    <property type="entry name" value="Periplasmic binding protein-like I"/>
    <property type="match status" value="2"/>
</dbReference>
<evidence type="ECO:0000313" key="11">
    <source>
        <dbReference type="Proteomes" id="UP000008281"/>
    </source>
</evidence>
<dbReference type="EMBL" id="DS269641">
    <property type="protein sequence ID" value="EFO87059.1"/>
    <property type="molecule type" value="Genomic_DNA"/>
</dbReference>
<feature type="transmembrane region" description="Helical" evidence="7">
    <location>
        <begin position="942"/>
        <end position="965"/>
    </location>
</feature>
<comment type="subcellular location">
    <subcellularLocation>
        <location evidence="1">Membrane</location>
        <topology evidence="1">Multi-pass membrane protein</topology>
    </subcellularLocation>
</comment>
<sequence length="1212" mass="135943">MILPYLVTFLLLLVPPVTSSTANISSLIEALGPNKLCSVYDPFKVLPENNKFQIGGSFPLHQDDCTTLRPDTVQEIVAIQWALTHWNQKDENGDCKLGKLPSDQSLSHPVISPLSGLYAGDTCSRSAESLSQSLRFLDSVGYHEPKECRTETPGAKLLGLIAPKDYESSMSLGKFLSVSAIPVAAYSSESVNALTELDVENTIATSPTIGVYVEALIRLMNQMRSNLVTVVDDGSQNPVTKRVISYLRDADIFVSESIPIDHPFLAQALEDSDSSIVVSILNKKQLTKTVRHPSIYAMSKMWISIPTEGEALDESEQLELLHKKAKLEVVSLQPKYKELPQFRDYFIRVLRNNFKNYQLLTSYIEQVYNCTNEDCDLDKDVMMKSYVQARTAEASIRMTYAFAAVAQIIGANKQYEKTCSHASSECTELIMETLETMDYAFNKQDPPEFAGERLQFYRGTENILLASGMQVEAIEIYNQDEEPVTSRLLSFTTGSPPTVIMSSLRSADQRLRSICAPYRPFCGQCPNLQNVNADHHFLSIPRHYPLYLVGLFDLHSGQTCQSMAHTDISLPMAFVHTVWTFKQRFPQLGLLKDLDFGALLIDSCSSGKQAIESVVRSETQCFRFNQAGRNITIVPKSVFGYASALHGDSQESLKGYFSSGDTDAALVSVDSEHSALQRSFTALPSSRNQALALLKLLNRMQWQFVTAALSEQDPESLSLFRSFERLALDRGVCLAEVINIGGSSRLDNVRSTTNVTIIFATARNAADYLIASKTRGNHVNVMMGDAHDWYLHAPNNKEQFPGTVSVQPRNILYGDFREWLETTTPLTLPELWYWSYIESRYGCALSQKSKVIYGKMCTGDELLKIESLVEKEINHGILCSWNHHSLLNCIFLRFDPTDSVCRLRVILHGLGYTICFGVMIAKATQLRNAETLGFGTSIHISFWNYWLLLFFIVGVQIALSISWFLEPFMSTIGVIDTNVQRMMCTMGKVEFVVSNFYVMILILMALFINMLNRNIKRNYKETKWLLYSTVGCFFTWVAWITLYLVLGHEFRDTVIVVELVACATILLGFLFGPKIYILLSYEPVVVAFKRDPFPNHTDLFEKDDDLPSQRAVSPASSTSSSSNRSSSGSSYTSSSKRPVNAVGPLPLQRNIEDQSPIFHTVMRKKTKVRRSNSEHDTIMNVGIPMTSVPIIRSPSARDEKVHRVAISPPLRD</sequence>
<evidence type="ECO:0000256" key="3">
    <source>
        <dbReference type="ARBA" id="ARBA00022989"/>
    </source>
</evidence>
<dbReference type="PANTHER" id="PTHR24060">
    <property type="entry name" value="METABOTROPIC GLUTAMATE RECEPTOR"/>
    <property type="match status" value="1"/>
</dbReference>
<evidence type="ECO:0000256" key="7">
    <source>
        <dbReference type="SAM" id="Phobius"/>
    </source>
</evidence>
<protein>
    <recommendedName>
        <fullName evidence="9">G-protein coupled receptors family 3 profile domain-containing protein</fullName>
    </recommendedName>
</protein>
<dbReference type="Pfam" id="PF01094">
    <property type="entry name" value="ANF_receptor"/>
    <property type="match status" value="1"/>
</dbReference>
<keyword evidence="11" id="KW-1185">Reference proteome</keyword>
<feature type="chain" id="PRO_5003178955" description="G-protein coupled receptors family 3 profile domain-containing protein" evidence="8">
    <location>
        <begin position="20"/>
        <end position="1212"/>
    </location>
</feature>
<feature type="transmembrane region" description="Helical" evidence="7">
    <location>
        <begin position="991"/>
        <end position="1012"/>
    </location>
</feature>
<dbReference type="HOGENOM" id="CLU_007611_0_0_1"/>
<dbReference type="InterPro" id="IPR001828">
    <property type="entry name" value="ANF_lig-bd_rcpt"/>
</dbReference>
<dbReference type="GO" id="GO:0016020">
    <property type="term" value="C:membrane"/>
    <property type="evidence" value="ECO:0007669"/>
    <property type="project" value="UniProtKB-SubCell"/>
</dbReference>
<keyword evidence="5" id="KW-0325">Glycoprotein</keyword>
<evidence type="ECO:0000313" key="10">
    <source>
        <dbReference type="EMBL" id="EFO87059.1"/>
    </source>
</evidence>
<keyword evidence="4 7" id="KW-0472">Membrane</keyword>
<dbReference type="STRING" id="31234.E3NR36"/>
<dbReference type="OrthoDB" id="9880600at2759"/>
<dbReference type="GO" id="GO:0004930">
    <property type="term" value="F:G protein-coupled receptor activity"/>
    <property type="evidence" value="ECO:0007669"/>
    <property type="project" value="InterPro"/>
</dbReference>
<feature type="region of interest" description="Disordered" evidence="6">
    <location>
        <begin position="1099"/>
        <end position="1145"/>
    </location>
</feature>
<keyword evidence="2 7" id="KW-0812">Transmembrane</keyword>
<feature type="signal peptide" evidence="8">
    <location>
        <begin position="1"/>
        <end position="19"/>
    </location>
</feature>
<organism evidence="11">
    <name type="scientific">Caenorhabditis remanei</name>
    <name type="common">Caenorhabditis vulgaris</name>
    <dbReference type="NCBI Taxonomy" id="31234"/>
    <lineage>
        <taxon>Eukaryota</taxon>
        <taxon>Metazoa</taxon>
        <taxon>Ecdysozoa</taxon>
        <taxon>Nematoda</taxon>
        <taxon>Chromadorea</taxon>
        <taxon>Rhabditida</taxon>
        <taxon>Rhabditina</taxon>
        <taxon>Rhabditomorpha</taxon>
        <taxon>Rhabditoidea</taxon>
        <taxon>Rhabditidae</taxon>
        <taxon>Peloderinae</taxon>
        <taxon>Caenorhabditis</taxon>
    </lineage>
</organism>
<evidence type="ECO:0000256" key="2">
    <source>
        <dbReference type="ARBA" id="ARBA00022692"/>
    </source>
</evidence>
<dbReference type="InterPro" id="IPR017978">
    <property type="entry name" value="GPCR_3_C"/>
</dbReference>
<dbReference type="Proteomes" id="UP000008281">
    <property type="component" value="Unassembled WGS sequence"/>
</dbReference>
<feature type="compositionally biased region" description="Low complexity" evidence="6">
    <location>
        <begin position="1113"/>
        <end position="1135"/>
    </location>
</feature>
<dbReference type="PROSITE" id="PS50259">
    <property type="entry name" value="G_PROTEIN_RECEP_F3_4"/>
    <property type="match status" value="1"/>
</dbReference>
<dbReference type="InterPro" id="IPR028082">
    <property type="entry name" value="Peripla_BP_I"/>
</dbReference>
<evidence type="ECO:0000256" key="8">
    <source>
        <dbReference type="SAM" id="SignalP"/>
    </source>
</evidence>
<feature type="transmembrane region" description="Helical" evidence="7">
    <location>
        <begin position="903"/>
        <end position="921"/>
    </location>
</feature>
<dbReference type="eggNOG" id="KOG1056">
    <property type="taxonomic scope" value="Eukaryota"/>
</dbReference>
<evidence type="ECO:0000256" key="6">
    <source>
        <dbReference type="SAM" id="MobiDB-lite"/>
    </source>
</evidence>
<evidence type="ECO:0000256" key="5">
    <source>
        <dbReference type="ARBA" id="ARBA00023180"/>
    </source>
</evidence>
<keyword evidence="3 7" id="KW-1133">Transmembrane helix</keyword>
<feature type="transmembrane region" description="Helical" evidence="7">
    <location>
        <begin position="1053"/>
        <end position="1072"/>
    </location>
</feature>